<sequence length="175" mass="20878">MLSLLASEVDYFDFDHICNNAEAYSWDHFKMLKFVHTAVLTIYGCKSTIKCGRFLSSFTRGFDEINDNYWLQNQIFYECAMDNLKAVEESRKAQFWKTIIPPIIYSVILRMLIKVYLLLFVKDFMSRKVFFYVKIGLQVIDILFLSLLLYYCMTVYEQRITERDALSFFKEEPSF</sequence>
<accession>A0AC35GEB0</accession>
<evidence type="ECO:0000313" key="2">
    <source>
        <dbReference type="WBParaSite" id="PS1159_v2.g4097.t1"/>
    </source>
</evidence>
<dbReference type="WBParaSite" id="PS1159_v2.g4097.t1">
    <property type="protein sequence ID" value="PS1159_v2.g4097.t1"/>
    <property type="gene ID" value="PS1159_v2.g4097"/>
</dbReference>
<organism evidence="1 2">
    <name type="scientific">Panagrolaimus sp. PS1159</name>
    <dbReference type="NCBI Taxonomy" id="55785"/>
    <lineage>
        <taxon>Eukaryota</taxon>
        <taxon>Metazoa</taxon>
        <taxon>Ecdysozoa</taxon>
        <taxon>Nematoda</taxon>
        <taxon>Chromadorea</taxon>
        <taxon>Rhabditida</taxon>
        <taxon>Tylenchina</taxon>
        <taxon>Panagrolaimomorpha</taxon>
        <taxon>Panagrolaimoidea</taxon>
        <taxon>Panagrolaimidae</taxon>
        <taxon>Panagrolaimus</taxon>
    </lineage>
</organism>
<proteinExistence type="predicted"/>
<protein>
    <submittedName>
        <fullName evidence="2">Uncharacterized protein</fullName>
    </submittedName>
</protein>
<reference evidence="2" key="1">
    <citation type="submission" date="2022-11" db="UniProtKB">
        <authorList>
            <consortium name="WormBaseParasite"/>
        </authorList>
    </citation>
    <scope>IDENTIFICATION</scope>
</reference>
<dbReference type="Proteomes" id="UP000887580">
    <property type="component" value="Unplaced"/>
</dbReference>
<name>A0AC35GEB0_9BILA</name>
<evidence type="ECO:0000313" key="1">
    <source>
        <dbReference type="Proteomes" id="UP000887580"/>
    </source>
</evidence>